<dbReference type="AlphaFoldDB" id="A0A1G2G5C3"/>
<gene>
    <name evidence="2" type="ORF">A2756_03390</name>
</gene>
<dbReference type="InterPro" id="IPR001173">
    <property type="entry name" value="Glyco_trans_2-like"/>
</dbReference>
<dbReference type="Pfam" id="PF00535">
    <property type="entry name" value="Glycos_transf_2"/>
    <property type="match status" value="1"/>
</dbReference>
<dbReference type="CDD" id="cd04179">
    <property type="entry name" value="DPM_DPG-synthase_like"/>
    <property type="match status" value="1"/>
</dbReference>
<dbReference type="Gene3D" id="3.90.550.10">
    <property type="entry name" value="Spore Coat Polysaccharide Biosynthesis Protein SpsA, Chain A"/>
    <property type="match status" value="1"/>
</dbReference>
<dbReference type="SUPFAM" id="SSF53448">
    <property type="entry name" value="Nucleotide-diphospho-sugar transferases"/>
    <property type="match status" value="1"/>
</dbReference>
<accession>A0A1G2G5C3</accession>
<dbReference type="InterPro" id="IPR029044">
    <property type="entry name" value="Nucleotide-diphossugar_trans"/>
</dbReference>
<comment type="caution">
    <text evidence="2">The sequence shown here is derived from an EMBL/GenBank/DDBJ whole genome shotgun (WGS) entry which is preliminary data.</text>
</comment>
<evidence type="ECO:0000259" key="1">
    <source>
        <dbReference type="Pfam" id="PF00535"/>
    </source>
</evidence>
<evidence type="ECO:0000313" key="3">
    <source>
        <dbReference type="Proteomes" id="UP000177785"/>
    </source>
</evidence>
<dbReference type="STRING" id="1802115.A2756_03390"/>
<sequence>MANVSVILPCLNEAESIGSCIEKIQAIFVQNGIDGEIVVVDNGSTDTSAAIAQQFQITYVQEPRRGYGRAYLAGFKRAAGKFLVLGDPDGSYDFREIPKFLAHLTKYDVVLGSRFKGRMEKNAMPFLHRYVGNPALRFLMFVLCGLKVSEPSTGFLAIRRDKLILLDLKEPGMEFSSEMLVRIKQKRLSLKEIPIVYHQRIGTSKLRTFRDGFRHLRFLAIESFK</sequence>
<feature type="domain" description="Glycosyltransferase 2-like" evidence="1">
    <location>
        <begin position="5"/>
        <end position="163"/>
    </location>
</feature>
<dbReference type="PANTHER" id="PTHR48090:SF7">
    <property type="entry name" value="RFBJ PROTEIN"/>
    <property type="match status" value="1"/>
</dbReference>
<proteinExistence type="predicted"/>
<name>A0A1G2G5C3_9BACT</name>
<dbReference type="Proteomes" id="UP000177785">
    <property type="component" value="Unassembled WGS sequence"/>
</dbReference>
<dbReference type="InterPro" id="IPR050256">
    <property type="entry name" value="Glycosyltransferase_2"/>
</dbReference>
<organism evidence="2 3">
    <name type="scientific">Candidatus Ryanbacteria bacterium RIFCSPHIGHO2_01_FULL_48_27</name>
    <dbReference type="NCBI Taxonomy" id="1802115"/>
    <lineage>
        <taxon>Bacteria</taxon>
        <taxon>Candidatus Ryaniibacteriota</taxon>
    </lineage>
</organism>
<dbReference type="EMBL" id="MHNL01000009">
    <property type="protein sequence ID" value="OGZ45140.1"/>
    <property type="molecule type" value="Genomic_DNA"/>
</dbReference>
<evidence type="ECO:0000313" key="2">
    <source>
        <dbReference type="EMBL" id="OGZ45140.1"/>
    </source>
</evidence>
<dbReference type="PANTHER" id="PTHR48090">
    <property type="entry name" value="UNDECAPRENYL-PHOSPHATE 4-DEOXY-4-FORMAMIDO-L-ARABINOSE TRANSFERASE-RELATED"/>
    <property type="match status" value="1"/>
</dbReference>
<reference evidence="2 3" key="1">
    <citation type="journal article" date="2016" name="Nat. Commun.">
        <title>Thousands of microbial genomes shed light on interconnected biogeochemical processes in an aquifer system.</title>
        <authorList>
            <person name="Anantharaman K."/>
            <person name="Brown C.T."/>
            <person name="Hug L.A."/>
            <person name="Sharon I."/>
            <person name="Castelle C.J."/>
            <person name="Probst A.J."/>
            <person name="Thomas B.C."/>
            <person name="Singh A."/>
            <person name="Wilkins M.J."/>
            <person name="Karaoz U."/>
            <person name="Brodie E.L."/>
            <person name="Williams K.H."/>
            <person name="Hubbard S.S."/>
            <person name="Banfield J.F."/>
        </authorList>
    </citation>
    <scope>NUCLEOTIDE SEQUENCE [LARGE SCALE GENOMIC DNA]</scope>
</reference>
<protein>
    <recommendedName>
        <fullName evidence="1">Glycosyltransferase 2-like domain-containing protein</fullName>
    </recommendedName>
</protein>